<dbReference type="EMBL" id="VYZN01000042">
    <property type="protein sequence ID" value="KAE9530682.1"/>
    <property type="molecule type" value="Genomic_DNA"/>
</dbReference>
<evidence type="ECO:0000313" key="3">
    <source>
        <dbReference type="EMBL" id="KAE9530682.1"/>
    </source>
</evidence>
<feature type="region of interest" description="Disordered" evidence="1">
    <location>
        <begin position="9"/>
        <end position="42"/>
    </location>
</feature>
<reference evidence="3 4" key="1">
    <citation type="submission" date="2019-08" db="EMBL/GenBank/DDBJ databases">
        <title>The genome of the soybean aphid Biotype 1, its phylome, world population structure and adaptation to the North American continent.</title>
        <authorList>
            <person name="Giordano R."/>
            <person name="Donthu R.K."/>
            <person name="Hernandez A.G."/>
            <person name="Wright C.L."/>
            <person name="Zimin A.V."/>
        </authorList>
    </citation>
    <scope>NUCLEOTIDE SEQUENCE [LARGE SCALE GENOMIC DNA]</scope>
    <source>
        <tissue evidence="3">Whole aphids</tissue>
    </source>
</reference>
<feature type="domain" description="PiggyBac transposable element-derived protein" evidence="2">
    <location>
        <begin position="118"/>
        <end position="304"/>
    </location>
</feature>
<dbReference type="OrthoDB" id="6588843at2759"/>
<accession>A0A6G0TD09</accession>
<gene>
    <name evidence="3" type="ORF">AGLY_011144</name>
</gene>
<proteinExistence type="predicted"/>
<evidence type="ECO:0000313" key="4">
    <source>
        <dbReference type="Proteomes" id="UP000475862"/>
    </source>
</evidence>
<feature type="domain" description="PiggyBac transposable element-derived protein" evidence="2">
    <location>
        <begin position="311"/>
        <end position="429"/>
    </location>
</feature>
<dbReference type="AlphaFoldDB" id="A0A6G0TD09"/>
<organism evidence="3 4">
    <name type="scientific">Aphis glycines</name>
    <name type="common">Soybean aphid</name>
    <dbReference type="NCBI Taxonomy" id="307491"/>
    <lineage>
        <taxon>Eukaryota</taxon>
        <taxon>Metazoa</taxon>
        <taxon>Ecdysozoa</taxon>
        <taxon>Arthropoda</taxon>
        <taxon>Hexapoda</taxon>
        <taxon>Insecta</taxon>
        <taxon>Pterygota</taxon>
        <taxon>Neoptera</taxon>
        <taxon>Paraneoptera</taxon>
        <taxon>Hemiptera</taxon>
        <taxon>Sternorrhyncha</taxon>
        <taxon>Aphidomorpha</taxon>
        <taxon>Aphidoidea</taxon>
        <taxon>Aphididae</taxon>
        <taxon>Aphidini</taxon>
        <taxon>Aphis</taxon>
        <taxon>Aphis</taxon>
    </lineage>
</organism>
<name>A0A6G0TD09_APHGL</name>
<dbReference type="Proteomes" id="UP000475862">
    <property type="component" value="Unassembled WGS sequence"/>
</dbReference>
<feature type="compositionally biased region" description="Acidic residues" evidence="1">
    <location>
        <begin position="14"/>
        <end position="32"/>
    </location>
</feature>
<sequence>MDERIVNWLNNSDFEFDTDESEDQVDDSDIDPDYFPNQQPNEEQNIWNCDNDGIENDVDENAQLIANKFEDDVNVNTPSNEITWGPVTGNLNTITYNPHNLDVGINPDIIDCMEDCAPIDFYTLFFDENVLDFLVSETNRYARQIINSRRLSKCFHLKKWTPIDRTEMRNFLGLIVWMGLVSMPNLRDYWRTDFLYKTRVPEVMSRNRFELILGMFHCGNNEMIEYGRLNKVQHLVDMLVANFNKWYIPEDKVCIDESVVPFIGRLVFRKYLKNKKHRYGIKIFKLCSKDFYTLRYNMYAGKEVIRETDVSYKILANKLNQENTHLVGTLRANREVIASQSNNNVVILKWRDKHDILLITTKHSDQIIEIQKRDTIIKKPLVVEDYNTGKSYIDRFDQMSSYSSPLKKTIKWYKKVAFDILLSTATVNALSLFKSVTKNKSITITTFKEEIIKQLLYKPNVPQPISQGLNHLLVTKQQKRMCKACYAQKSENLGNTTHHNP</sequence>
<keyword evidence="4" id="KW-1185">Reference proteome</keyword>
<dbReference type="Pfam" id="PF13843">
    <property type="entry name" value="DDE_Tnp_1_7"/>
    <property type="match status" value="2"/>
</dbReference>
<comment type="caution">
    <text evidence="3">The sequence shown here is derived from an EMBL/GenBank/DDBJ whole genome shotgun (WGS) entry which is preliminary data.</text>
</comment>
<dbReference type="InterPro" id="IPR029526">
    <property type="entry name" value="PGBD"/>
</dbReference>
<evidence type="ECO:0000259" key="2">
    <source>
        <dbReference type="Pfam" id="PF13843"/>
    </source>
</evidence>
<protein>
    <recommendedName>
        <fullName evidence="2">PiggyBac transposable element-derived protein domain-containing protein</fullName>
    </recommendedName>
</protein>
<dbReference type="PANTHER" id="PTHR46599:SF3">
    <property type="entry name" value="PIGGYBAC TRANSPOSABLE ELEMENT-DERIVED PROTEIN 4"/>
    <property type="match status" value="1"/>
</dbReference>
<dbReference type="PANTHER" id="PTHR46599">
    <property type="entry name" value="PIGGYBAC TRANSPOSABLE ELEMENT-DERIVED PROTEIN 4"/>
    <property type="match status" value="1"/>
</dbReference>
<evidence type="ECO:0000256" key="1">
    <source>
        <dbReference type="SAM" id="MobiDB-lite"/>
    </source>
</evidence>